<dbReference type="PROSITE" id="PS50181">
    <property type="entry name" value="FBOX"/>
    <property type="match status" value="1"/>
</dbReference>
<dbReference type="CDD" id="cd22160">
    <property type="entry name" value="F-box_AtFBL13-like"/>
    <property type="match status" value="1"/>
</dbReference>
<gene>
    <name evidence="2" type="ORF">WN944_024293</name>
</gene>
<reference evidence="2 3" key="1">
    <citation type="submission" date="2024-05" db="EMBL/GenBank/DDBJ databases">
        <title>Haplotype-resolved chromosome-level genome assembly of Huyou (Citrus changshanensis).</title>
        <authorList>
            <person name="Miao C."/>
            <person name="Chen W."/>
            <person name="Wu Y."/>
            <person name="Wang L."/>
            <person name="Zhao S."/>
            <person name="Grierson D."/>
            <person name="Xu C."/>
            <person name="Chen K."/>
        </authorList>
    </citation>
    <scope>NUCLEOTIDE SEQUENCE [LARGE SCALE GENOMIC DNA]</scope>
    <source>
        <strain evidence="2">01-14</strain>
        <tissue evidence="2">Leaf</tissue>
    </source>
</reference>
<dbReference type="AlphaFoldDB" id="A0AAP0LND4"/>
<evidence type="ECO:0000259" key="1">
    <source>
        <dbReference type="PROSITE" id="PS50181"/>
    </source>
</evidence>
<dbReference type="InterPro" id="IPR001810">
    <property type="entry name" value="F-box_dom"/>
</dbReference>
<keyword evidence="3" id="KW-1185">Reference proteome</keyword>
<dbReference type="InterPro" id="IPR053781">
    <property type="entry name" value="F-box_AtFBL13-like"/>
</dbReference>
<feature type="domain" description="F-box" evidence="1">
    <location>
        <begin position="4"/>
        <end position="56"/>
    </location>
</feature>
<sequence length="129" mass="15148">MEAIDRISFLPNDLTHHIMSLLPMKDIARTSVLSKRWMSHWLCFSIQEFDESWFKGRRESCRRDFHEYLRRSLTRRDFDNMQELVKEAHISSIDCKAEDSSSSSLQLRVDDMACQLAPGGYVITCSRDN</sequence>
<protein>
    <recommendedName>
        <fullName evidence="1">F-box domain-containing protein</fullName>
    </recommendedName>
</protein>
<evidence type="ECO:0000313" key="3">
    <source>
        <dbReference type="Proteomes" id="UP001428341"/>
    </source>
</evidence>
<proteinExistence type="predicted"/>
<organism evidence="2 3">
    <name type="scientific">Citrus x changshan-huyou</name>
    <dbReference type="NCBI Taxonomy" id="2935761"/>
    <lineage>
        <taxon>Eukaryota</taxon>
        <taxon>Viridiplantae</taxon>
        <taxon>Streptophyta</taxon>
        <taxon>Embryophyta</taxon>
        <taxon>Tracheophyta</taxon>
        <taxon>Spermatophyta</taxon>
        <taxon>Magnoliopsida</taxon>
        <taxon>eudicotyledons</taxon>
        <taxon>Gunneridae</taxon>
        <taxon>Pentapetalae</taxon>
        <taxon>rosids</taxon>
        <taxon>malvids</taxon>
        <taxon>Sapindales</taxon>
        <taxon>Rutaceae</taxon>
        <taxon>Aurantioideae</taxon>
        <taxon>Citrus</taxon>
    </lineage>
</organism>
<dbReference type="Proteomes" id="UP001428341">
    <property type="component" value="Unassembled WGS sequence"/>
</dbReference>
<dbReference type="EMBL" id="JBCGBO010000024">
    <property type="protein sequence ID" value="KAK9181156.1"/>
    <property type="molecule type" value="Genomic_DNA"/>
</dbReference>
<comment type="caution">
    <text evidence="2">The sequence shown here is derived from an EMBL/GenBank/DDBJ whole genome shotgun (WGS) entry which is preliminary data.</text>
</comment>
<dbReference type="SUPFAM" id="SSF81383">
    <property type="entry name" value="F-box domain"/>
    <property type="match status" value="1"/>
</dbReference>
<name>A0AAP0LND4_9ROSI</name>
<dbReference type="PANTHER" id="PTHR32212">
    <property type="entry name" value="CYCLIN-LIKE F-BOX"/>
    <property type="match status" value="1"/>
</dbReference>
<evidence type="ECO:0000313" key="2">
    <source>
        <dbReference type="EMBL" id="KAK9181156.1"/>
    </source>
</evidence>
<dbReference type="PANTHER" id="PTHR32212:SF454">
    <property type="entry name" value="F-BOX DOMAIN, LEUCINE-RICH REPEAT DOMAIN, L DOMAIN-CONTAINING PROTEIN"/>
    <property type="match status" value="1"/>
</dbReference>
<dbReference type="Pfam" id="PF00646">
    <property type="entry name" value="F-box"/>
    <property type="match status" value="1"/>
</dbReference>
<dbReference type="Gene3D" id="1.20.1280.50">
    <property type="match status" value="1"/>
</dbReference>
<accession>A0AAP0LND4</accession>
<dbReference type="InterPro" id="IPR036047">
    <property type="entry name" value="F-box-like_dom_sf"/>
</dbReference>